<accession>A0A494VV86</accession>
<gene>
    <name evidence="2" type="ORF">HYN43_024765</name>
</gene>
<evidence type="ECO:0000256" key="1">
    <source>
        <dbReference type="SAM" id="Phobius"/>
    </source>
</evidence>
<reference evidence="2 3" key="1">
    <citation type="submission" date="2018-10" db="EMBL/GenBank/DDBJ databases">
        <title>Genome sequencing of Mucilaginibacter sp. HYN0043.</title>
        <authorList>
            <person name="Kim M."/>
            <person name="Yi H."/>
        </authorList>
    </citation>
    <scope>NUCLEOTIDE SEQUENCE [LARGE SCALE GENOMIC DNA]</scope>
    <source>
        <strain evidence="2 3">HYN0043</strain>
    </source>
</reference>
<name>A0A494VV86_9SPHI</name>
<dbReference type="EMBL" id="CP032869">
    <property type="protein sequence ID" value="AYL98299.1"/>
    <property type="molecule type" value="Genomic_DNA"/>
</dbReference>
<organism evidence="2 3">
    <name type="scientific">Mucilaginibacter celer</name>
    <dbReference type="NCBI Taxonomy" id="2305508"/>
    <lineage>
        <taxon>Bacteria</taxon>
        <taxon>Pseudomonadati</taxon>
        <taxon>Bacteroidota</taxon>
        <taxon>Sphingobacteriia</taxon>
        <taxon>Sphingobacteriales</taxon>
        <taxon>Sphingobacteriaceae</taxon>
        <taxon>Mucilaginibacter</taxon>
    </lineage>
</organism>
<proteinExistence type="predicted"/>
<feature type="transmembrane region" description="Helical" evidence="1">
    <location>
        <begin position="24"/>
        <end position="43"/>
    </location>
</feature>
<keyword evidence="1" id="KW-0812">Transmembrane</keyword>
<dbReference type="Proteomes" id="UP000270046">
    <property type="component" value="Chromosome"/>
</dbReference>
<keyword evidence="1" id="KW-1133">Transmembrane helix</keyword>
<dbReference type="KEGG" id="muh:HYN43_024765"/>
<sequence length="208" mass="22729">MGCLRKIILLFNCVNNKSLVVKPGFFVLLCSGSGFVHVIYLNLKLMKTSCKLLIINLFSVAVAACGKSKRTDQAERLTGCPLNTTCSYSFTDHADFDKPAKIVTGDSRVFSYSGVNTRLCSATSTLYFKTGLSNADFNITGSQITSGHVLYNFTCACCDYISQELVGGEIKGTRVSDGKWLVKAVVLLGTPSLKRIDTLKINQYFTVK</sequence>
<evidence type="ECO:0000313" key="3">
    <source>
        <dbReference type="Proteomes" id="UP000270046"/>
    </source>
</evidence>
<dbReference type="AlphaFoldDB" id="A0A494VV86"/>
<evidence type="ECO:0000313" key="2">
    <source>
        <dbReference type="EMBL" id="AYL98299.1"/>
    </source>
</evidence>
<keyword evidence="1" id="KW-0472">Membrane</keyword>
<dbReference type="OrthoDB" id="756984at2"/>
<keyword evidence="3" id="KW-1185">Reference proteome</keyword>
<protein>
    <submittedName>
        <fullName evidence="2">Uncharacterized protein</fullName>
    </submittedName>
</protein>